<dbReference type="InterPro" id="IPR045851">
    <property type="entry name" value="AMP-bd_C_sf"/>
</dbReference>
<dbReference type="InterPro" id="IPR000873">
    <property type="entry name" value="AMP-dep_synth/lig_dom"/>
</dbReference>
<comment type="cofactor">
    <cofactor evidence="1">
        <name>pantetheine 4'-phosphate</name>
        <dbReference type="ChEBI" id="CHEBI:47942"/>
    </cofactor>
</comment>
<evidence type="ECO:0000259" key="10">
    <source>
        <dbReference type="PROSITE" id="PS50075"/>
    </source>
</evidence>
<dbReference type="PANTHER" id="PTHR45527">
    <property type="entry name" value="NONRIBOSOMAL PEPTIDE SYNTHETASE"/>
    <property type="match status" value="1"/>
</dbReference>
<evidence type="ECO:0000256" key="1">
    <source>
        <dbReference type="ARBA" id="ARBA00001957"/>
    </source>
</evidence>
<dbReference type="InterPro" id="IPR025110">
    <property type="entry name" value="AMP-bd_C"/>
</dbReference>
<evidence type="ECO:0000256" key="3">
    <source>
        <dbReference type="ARBA" id="ARBA00007380"/>
    </source>
</evidence>
<dbReference type="PANTHER" id="PTHR45527:SF10">
    <property type="entry name" value="PYOCHELIN SYNTHASE PCHF"/>
    <property type="match status" value="1"/>
</dbReference>
<dbReference type="Proteomes" id="UP000540412">
    <property type="component" value="Unassembled WGS sequence"/>
</dbReference>
<dbReference type="InterPro" id="IPR010071">
    <property type="entry name" value="AA_adenyl_dom"/>
</dbReference>
<evidence type="ECO:0000256" key="2">
    <source>
        <dbReference type="ARBA" id="ARBA00005102"/>
    </source>
</evidence>
<dbReference type="Pfam" id="PF00550">
    <property type="entry name" value="PP-binding"/>
    <property type="match status" value="2"/>
</dbReference>
<dbReference type="Pfam" id="PF00501">
    <property type="entry name" value="AMP-binding"/>
    <property type="match status" value="1"/>
</dbReference>
<accession>A0A7W9PBA3</accession>
<dbReference type="GO" id="GO:0005737">
    <property type="term" value="C:cytoplasm"/>
    <property type="evidence" value="ECO:0007669"/>
    <property type="project" value="TreeGrafter"/>
</dbReference>
<dbReference type="CDD" id="cd19535">
    <property type="entry name" value="Cyc_NRPS"/>
    <property type="match status" value="1"/>
</dbReference>
<dbReference type="RefSeq" id="WP_040745702.1">
    <property type="nucleotide sequence ID" value="NZ_JACHIT010000001.1"/>
</dbReference>
<dbReference type="SUPFAM" id="SSF52777">
    <property type="entry name" value="CoA-dependent acyltransferases"/>
    <property type="match status" value="2"/>
</dbReference>
<dbReference type="FunFam" id="3.40.50.12780:FF:000012">
    <property type="entry name" value="Non-ribosomal peptide synthetase"/>
    <property type="match status" value="1"/>
</dbReference>
<protein>
    <recommendedName>
        <fullName evidence="4">Phenyloxazoline synthase MbtB</fullName>
    </recommendedName>
    <alternativeName>
        <fullName evidence="8">Mycobactin synthetase protein B</fullName>
    </alternativeName>
</protein>
<name>A0A7W9PBA3_9NOCA</name>
<gene>
    <name evidence="11" type="ORF">BJY24_001779</name>
</gene>
<dbReference type="GO" id="GO:0031177">
    <property type="term" value="F:phosphopantetheine binding"/>
    <property type="evidence" value="ECO:0007669"/>
    <property type="project" value="InterPro"/>
</dbReference>
<dbReference type="UniPathway" id="UPA00011"/>
<reference evidence="11 12" key="1">
    <citation type="submission" date="2020-08" db="EMBL/GenBank/DDBJ databases">
        <title>Sequencing the genomes of 1000 actinobacteria strains.</title>
        <authorList>
            <person name="Klenk H.-P."/>
        </authorList>
    </citation>
    <scope>NUCLEOTIDE SEQUENCE [LARGE SCALE GENOMIC DNA]</scope>
    <source>
        <strain evidence="11 12">DSM 43582</strain>
    </source>
</reference>
<dbReference type="GO" id="GO:0044550">
    <property type="term" value="P:secondary metabolite biosynthetic process"/>
    <property type="evidence" value="ECO:0007669"/>
    <property type="project" value="TreeGrafter"/>
</dbReference>
<evidence type="ECO:0000256" key="7">
    <source>
        <dbReference type="ARBA" id="ARBA00022598"/>
    </source>
</evidence>
<dbReference type="SUPFAM" id="SSF56801">
    <property type="entry name" value="Acetyl-CoA synthetase-like"/>
    <property type="match status" value="1"/>
</dbReference>
<dbReference type="FunFam" id="3.30.559.30:FF:000006">
    <property type="entry name" value="Yersiniabactin polyketide/non-ribosomal peptide synthetase"/>
    <property type="match status" value="1"/>
</dbReference>
<dbReference type="Gene3D" id="3.30.300.30">
    <property type="match status" value="1"/>
</dbReference>
<dbReference type="Pfam" id="PF00668">
    <property type="entry name" value="Condensation"/>
    <property type="match status" value="1"/>
</dbReference>
<keyword evidence="7" id="KW-0436">Ligase</keyword>
<dbReference type="InterPro" id="IPR042099">
    <property type="entry name" value="ANL_N_sf"/>
</dbReference>
<dbReference type="Gene3D" id="3.30.559.10">
    <property type="entry name" value="Chloramphenicol acetyltransferase-like domain"/>
    <property type="match status" value="1"/>
</dbReference>
<dbReference type="InterPro" id="IPR020806">
    <property type="entry name" value="PKS_PP-bd"/>
</dbReference>
<keyword evidence="5" id="KW-0596">Phosphopantetheine</keyword>
<dbReference type="InterPro" id="IPR006162">
    <property type="entry name" value="Ppantetheine_attach_site"/>
</dbReference>
<comment type="similarity">
    <text evidence="3">Belongs to the ATP-dependent AMP-binding enzyme family. MbtB subfamily.</text>
</comment>
<evidence type="ECO:0000256" key="8">
    <source>
        <dbReference type="ARBA" id="ARBA00033440"/>
    </source>
</evidence>
<keyword evidence="12" id="KW-1185">Reference proteome</keyword>
<dbReference type="Pfam" id="PF13193">
    <property type="entry name" value="AMP-binding_C"/>
    <property type="match status" value="1"/>
</dbReference>
<dbReference type="InterPro" id="IPR023213">
    <property type="entry name" value="CAT-like_dom_sf"/>
</dbReference>
<feature type="domain" description="Carrier" evidence="10">
    <location>
        <begin position="1064"/>
        <end position="1140"/>
    </location>
</feature>
<dbReference type="PROSITE" id="PS00455">
    <property type="entry name" value="AMP_BINDING"/>
    <property type="match status" value="1"/>
</dbReference>
<dbReference type="InterPro" id="IPR057737">
    <property type="entry name" value="Condensation_MtbB-like"/>
</dbReference>
<dbReference type="InterPro" id="IPR009081">
    <property type="entry name" value="PP-bd_ACP"/>
</dbReference>
<dbReference type="SUPFAM" id="SSF47336">
    <property type="entry name" value="ACP-like"/>
    <property type="match status" value="2"/>
</dbReference>
<evidence type="ECO:0000256" key="9">
    <source>
        <dbReference type="SAM" id="MobiDB-lite"/>
    </source>
</evidence>
<dbReference type="Gene3D" id="3.40.50.12780">
    <property type="entry name" value="N-terminal domain of ligase-like"/>
    <property type="match status" value="1"/>
</dbReference>
<evidence type="ECO:0000256" key="4">
    <source>
        <dbReference type="ARBA" id="ARBA00016743"/>
    </source>
</evidence>
<dbReference type="GO" id="GO:0000036">
    <property type="term" value="F:acyl carrier activity"/>
    <property type="evidence" value="ECO:0007669"/>
    <property type="project" value="TreeGrafter"/>
</dbReference>
<dbReference type="NCBIfam" id="TIGR01733">
    <property type="entry name" value="AA-adenyl-dom"/>
    <property type="match status" value="1"/>
</dbReference>
<dbReference type="InterPro" id="IPR020845">
    <property type="entry name" value="AMP-binding_CS"/>
</dbReference>
<evidence type="ECO:0000256" key="5">
    <source>
        <dbReference type="ARBA" id="ARBA00022450"/>
    </source>
</evidence>
<evidence type="ECO:0000313" key="12">
    <source>
        <dbReference type="Proteomes" id="UP000540412"/>
    </source>
</evidence>
<sequence length="1168" mass="125115">MLGKADVRDIVAAELGVPSESIGDDDDLVSLGMHSMMLMQLAARWRKQGHEVRSSELALQPTLAAWAELLSGGHAEPPAPAPEPAPAETAESDEFALATMQHAYWVGRRQDQRLGGVAAHLYVEFDGEGVQADRMRRAVGRLVRRHEQLRVQFTDAGTQKVLPEPLRPVFHLIDLTSAGATGPEAAACVTTEGPADGAVDTAFDGGRMELERVRQEKSHQRMDVAAGQVVDITLTLLPGGKHRVHVDVDMLAGDALSYRRILDDLATLYAADADAADSLGYTYRRYLADRERTAPDNSAAKTWWENRIQGLPDIPSLPVLAENDRPDPARSVRLHHWFPPEAKAQLNKVAHSHGVTPAVALATVFSEAIARWSAHQRFLLNVPLFDREPLHDDIDRVVGDFTNSVLVDVDARETESMVTRAKRLQRELHTCAAHSTYEGLDVLRDLGRLRGAPVTPSVVFTSGLDLGELFSDEVTKTFGEPVWILSQGPQVDLDAQVVELSGGLLVNWDVRRDAMPAGVVDAMFGEFRRLLLALVEPGADWQAPLSIPLPDAQRAVRDSVNATGRDLGARTLHDAFFARAEQDPNRIALRWRDGGSSSYGDLAGRALAVGRALADAGVRPGDTVAVVIGKGHRQIPAVLGVLAAGATYVPIGIGQPRARRDRILARAGAKVALVEDGAELPDGVTAVALDVAVAGPRLERAHSCAPRETAYVLFTSGSTGEPKGVEVSHRAAANTIDALAAHFGLGKDDRLIGLSSLEFDLSVFDIFGALSLGGALACVDADTERDAEAWARLIAETGVSVLNCAPGLIGMLLDTASPEQLRSMRVVITGGDRVNTELGQRFRAVVPGVRFAGLGGTTETAIHSTVCEVTADFPAAWATVPYGTPLANVRMRVVNERGEDCPDWVVGELWIGGTSVADGYRGDPERTAERFVEIDGVRWYRTGDLARYLPDGTVDFLGRADHQVKIRGYRVELGEVESALTALPQVREAVALVTDGGRLVAAVTADAAVDFAAALRDSLPAHMIPEAVEVFDAIPLTANGKLDRAAVRRAIDADAPGSADAYVAPADEVEAAIAYIAGQILGVDQVGVETDFFEIGGNSILATTLTAKVRGLLSVEKFGVTEVFEGRTVRRIASGLMASETTPGRLAQVSRILLELAEVSLPEPVPSR</sequence>
<organism evidence="11 12">
    <name type="scientific">Nocardia transvalensis</name>
    <dbReference type="NCBI Taxonomy" id="37333"/>
    <lineage>
        <taxon>Bacteria</taxon>
        <taxon>Bacillati</taxon>
        <taxon>Actinomycetota</taxon>
        <taxon>Actinomycetes</taxon>
        <taxon>Mycobacteriales</taxon>
        <taxon>Nocardiaceae</taxon>
        <taxon>Nocardia</taxon>
    </lineage>
</organism>
<dbReference type="PROSITE" id="PS00012">
    <property type="entry name" value="PHOSPHOPANTETHEINE"/>
    <property type="match status" value="1"/>
</dbReference>
<proteinExistence type="inferred from homology"/>
<dbReference type="EMBL" id="JACHIT010000001">
    <property type="protein sequence ID" value="MBB5912912.1"/>
    <property type="molecule type" value="Genomic_DNA"/>
</dbReference>
<dbReference type="GO" id="GO:0016874">
    <property type="term" value="F:ligase activity"/>
    <property type="evidence" value="ECO:0007669"/>
    <property type="project" value="UniProtKB-KW"/>
</dbReference>
<dbReference type="InterPro" id="IPR036736">
    <property type="entry name" value="ACP-like_sf"/>
</dbReference>
<dbReference type="GO" id="GO:0043041">
    <property type="term" value="P:amino acid activation for nonribosomal peptide biosynthetic process"/>
    <property type="evidence" value="ECO:0007669"/>
    <property type="project" value="TreeGrafter"/>
</dbReference>
<feature type="domain" description="Carrier" evidence="10">
    <location>
        <begin position="1"/>
        <end position="74"/>
    </location>
</feature>
<feature type="region of interest" description="Disordered" evidence="9">
    <location>
        <begin position="72"/>
        <end position="91"/>
    </location>
</feature>
<dbReference type="SMART" id="SM00823">
    <property type="entry name" value="PKS_PP"/>
    <property type="match status" value="2"/>
</dbReference>
<dbReference type="Gene3D" id="3.30.559.30">
    <property type="entry name" value="Nonribosomal peptide synthetase, condensation domain"/>
    <property type="match status" value="1"/>
</dbReference>
<dbReference type="InterPro" id="IPR001242">
    <property type="entry name" value="Condensation_dom"/>
</dbReference>
<dbReference type="Gene3D" id="1.10.1200.10">
    <property type="entry name" value="ACP-like"/>
    <property type="match status" value="2"/>
</dbReference>
<comment type="pathway">
    <text evidence="2">Siderophore biosynthesis; mycobactin biosynthesis.</text>
</comment>
<comment type="caution">
    <text evidence="11">The sequence shown here is derived from an EMBL/GenBank/DDBJ whole genome shotgun (WGS) entry which is preliminary data.</text>
</comment>
<evidence type="ECO:0000313" key="11">
    <source>
        <dbReference type="EMBL" id="MBB5912912.1"/>
    </source>
</evidence>
<dbReference type="AlphaFoldDB" id="A0A7W9PBA3"/>
<evidence type="ECO:0000256" key="6">
    <source>
        <dbReference type="ARBA" id="ARBA00022553"/>
    </source>
</evidence>
<dbReference type="PROSITE" id="PS50075">
    <property type="entry name" value="CARRIER"/>
    <property type="match status" value="2"/>
</dbReference>
<keyword evidence="6" id="KW-0597">Phosphoprotein</keyword>